<organism evidence="1 2">
    <name type="scientific">Pseudozyma hubeiensis (strain SY62)</name>
    <name type="common">Yeast</name>
    <dbReference type="NCBI Taxonomy" id="1305764"/>
    <lineage>
        <taxon>Eukaryota</taxon>
        <taxon>Fungi</taxon>
        <taxon>Dikarya</taxon>
        <taxon>Basidiomycota</taxon>
        <taxon>Ustilaginomycotina</taxon>
        <taxon>Ustilaginomycetes</taxon>
        <taxon>Ustilaginales</taxon>
        <taxon>Ustilaginaceae</taxon>
        <taxon>Pseudozyma</taxon>
    </lineage>
</organism>
<dbReference type="HOGENOM" id="CLU_1533239_0_0_1"/>
<reference evidence="2" key="1">
    <citation type="journal article" date="2013" name="Genome Announc.">
        <title>Draft genome sequence of the basidiomycetous yeast-like fungus Pseudozyma hubeiensis SY62, which produces an abundant amount of the biosurfactant mannosylerythritol lipids.</title>
        <authorList>
            <person name="Konishi M."/>
            <person name="Hatada Y."/>
            <person name="Horiuchi J."/>
        </authorList>
    </citation>
    <scope>NUCLEOTIDE SEQUENCE [LARGE SCALE GENOMIC DNA]</scope>
    <source>
        <strain evidence="2">SY62</strain>
    </source>
</reference>
<dbReference type="EMBL" id="DF238805">
    <property type="protein sequence ID" value="GAC96735.1"/>
    <property type="molecule type" value="Genomic_DNA"/>
</dbReference>
<evidence type="ECO:0000313" key="2">
    <source>
        <dbReference type="Proteomes" id="UP000014071"/>
    </source>
</evidence>
<name>R9PF71_PSEHS</name>
<gene>
    <name evidence="1" type="ORF">PHSY_004319</name>
</gene>
<sequence>MNTNRARVSCPPVKSSKRDEVASRYRRLERFLRRLILVQGRTMSNVVRFKLRLGYAFKFGLAQSASKLRATAFAEAATCKGFDRRGKNRQPQSPFYTVVRIRSAGPAAAAAAAATAAFYASYCRSARNPSVPRSLVKAHTPLSVYCSQSCVLPSSISVAAPARWNTSPADLVTKR</sequence>
<dbReference type="AlphaFoldDB" id="R9PF71"/>
<dbReference type="Proteomes" id="UP000014071">
    <property type="component" value="Unassembled WGS sequence"/>
</dbReference>
<evidence type="ECO:0000313" key="1">
    <source>
        <dbReference type="EMBL" id="GAC96735.1"/>
    </source>
</evidence>
<dbReference type="RefSeq" id="XP_012190322.1">
    <property type="nucleotide sequence ID" value="XM_012334932.1"/>
</dbReference>
<keyword evidence="2" id="KW-1185">Reference proteome</keyword>
<accession>R9PF71</accession>
<proteinExistence type="predicted"/>
<protein>
    <submittedName>
        <fullName evidence="1">Uncharacterized protein</fullName>
    </submittedName>
</protein>
<dbReference type="GeneID" id="24109601"/>